<gene>
    <name evidence="5" type="ORF">CA2015_2026</name>
</gene>
<dbReference type="AlphaFoldDB" id="A0A0H4PT15"/>
<dbReference type="Gene3D" id="3.40.640.10">
    <property type="entry name" value="Type I PLP-dependent aspartate aminotransferase-like (Major domain)"/>
    <property type="match status" value="1"/>
</dbReference>
<proteinExistence type="predicted"/>
<dbReference type="KEGG" id="camu:CA2015_2026"/>
<name>A0A0H4PT15_9BACT</name>
<dbReference type="InterPro" id="IPR004839">
    <property type="entry name" value="Aminotransferase_I/II_large"/>
</dbReference>
<dbReference type="SUPFAM" id="SSF53383">
    <property type="entry name" value="PLP-dependent transferases"/>
    <property type="match status" value="1"/>
</dbReference>
<evidence type="ECO:0000313" key="5">
    <source>
        <dbReference type="EMBL" id="AKP51452.1"/>
    </source>
</evidence>
<reference evidence="5 6" key="1">
    <citation type="submission" date="2015-07" db="EMBL/GenBank/DDBJ databases">
        <authorList>
            <person name="Kim K.M."/>
        </authorList>
    </citation>
    <scope>NUCLEOTIDE SEQUENCE [LARGE SCALE GENOMIC DNA]</scope>
    <source>
        <strain evidence="5 6">KCTC 12363</strain>
    </source>
</reference>
<dbReference type="InterPro" id="IPR050087">
    <property type="entry name" value="AON_synthase_class-II"/>
</dbReference>
<dbReference type="PANTHER" id="PTHR13693:SF100">
    <property type="entry name" value="8-AMINO-7-OXONONANOATE SYNTHASE"/>
    <property type="match status" value="1"/>
</dbReference>
<dbReference type="EMBL" id="CP012040">
    <property type="protein sequence ID" value="AKP51452.1"/>
    <property type="molecule type" value="Genomic_DNA"/>
</dbReference>
<keyword evidence="3" id="KW-0663">Pyridoxal phosphate</keyword>
<evidence type="ECO:0000256" key="3">
    <source>
        <dbReference type="ARBA" id="ARBA00022898"/>
    </source>
</evidence>
<dbReference type="RefSeq" id="WP_048641782.1">
    <property type="nucleotide sequence ID" value="NZ_CP012040.1"/>
</dbReference>
<evidence type="ECO:0000256" key="1">
    <source>
        <dbReference type="ARBA" id="ARBA00001933"/>
    </source>
</evidence>
<evidence type="ECO:0000313" key="6">
    <source>
        <dbReference type="Proteomes" id="UP000036520"/>
    </source>
</evidence>
<dbReference type="Gene3D" id="3.90.1150.10">
    <property type="entry name" value="Aspartate Aminotransferase, domain 1"/>
    <property type="match status" value="1"/>
</dbReference>
<keyword evidence="2" id="KW-0808">Transferase</keyword>
<keyword evidence="6" id="KW-1185">Reference proteome</keyword>
<dbReference type="PANTHER" id="PTHR13693">
    <property type="entry name" value="CLASS II AMINOTRANSFERASE/8-AMINO-7-OXONONANOATE SYNTHASE"/>
    <property type="match status" value="1"/>
</dbReference>
<dbReference type="STRING" id="320787.CA2015_2026"/>
<dbReference type="InterPro" id="IPR015422">
    <property type="entry name" value="PyrdxlP-dep_Trfase_small"/>
</dbReference>
<organism evidence="5 6">
    <name type="scientific">Cyclobacterium amurskyense</name>
    <dbReference type="NCBI Taxonomy" id="320787"/>
    <lineage>
        <taxon>Bacteria</taxon>
        <taxon>Pseudomonadati</taxon>
        <taxon>Bacteroidota</taxon>
        <taxon>Cytophagia</taxon>
        <taxon>Cytophagales</taxon>
        <taxon>Cyclobacteriaceae</taxon>
        <taxon>Cyclobacterium</taxon>
    </lineage>
</organism>
<dbReference type="InterPro" id="IPR015424">
    <property type="entry name" value="PyrdxlP-dep_Trfase"/>
</dbReference>
<comment type="cofactor">
    <cofactor evidence="1">
        <name>pyridoxal 5'-phosphate</name>
        <dbReference type="ChEBI" id="CHEBI:597326"/>
    </cofactor>
</comment>
<dbReference type="OrthoDB" id="846426at2"/>
<protein>
    <submittedName>
        <fullName evidence="5">8-amino-7-oxononanoate synthase</fullName>
    </submittedName>
</protein>
<evidence type="ECO:0000259" key="4">
    <source>
        <dbReference type="Pfam" id="PF00155"/>
    </source>
</evidence>
<dbReference type="InterPro" id="IPR015421">
    <property type="entry name" value="PyrdxlP-dep_Trfase_major"/>
</dbReference>
<evidence type="ECO:0000256" key="2">
    <source>
        <dbReference type="ARBA" id="ARBA00022679"/>
    </source>
</evidence>
<dbReference type="Pfam" id="PF00155">
    <property type="entry name" value="Aminotran_1_2"/>
    <property type="match status" value="1"/>
</dbReference>
<dbReference type="GO" id="GO:0009102">
    <property type="term" value="P:biotin biosynthetic process"/>
    <property type="evidence" value="ECO:0007669"/>
    <property type="project" value="TreeGrafter"/>
</dbReference>
<sequence length="352" mass="38940">MSHSYFTPLPDREIVSEGKRYLHFSGTSYLGMGSQPEFRQVLIDSILKHGPNHGSSRNSNVQLPIYDTFEAHFAAGSGAEAAALLSSGFMAGQLALNTLRPLVDLTWTAPDTHPAITYESQQQSDLSHQQWQKRCIAKSKKLLGQKVLLLSNAVNPLIPEIHDFEWTKKLSPANKYYLLVDDSHAFGVLGKGLFGTYAQWKNLPVELMVCGSLGKALALPAGIILGSQPLIDKVRENAVYRTSSPPAPAFLNAFLEGQDIYQSQQQKLSKNLHYMLSAVSQLEEFKMLPQYPVISFAPEHWVDKLHEKGFALSSFPYPFPASPPVNRIILSAWHLPTDLEALVGAIGEIINC</sequence>
<dbReference type="Proteomes" id="UP000036520">
    <property type="component" value="Chromosome"/>
</dbReference>
<accession>A0A0H4PT15</accession>
<feature type="domain" description="Aminotransferase class I/classII large" evidence="4">
    <location>
        <begin position="142"/>
        <end position="343"/>
    </location>
</feature>
<dbReference type="GO" id="GO:0030170">
    <property type="term" value="F:pyridoxal phosphate binding"/>
    <property type="evidence" value="ECO:0007669"/>
    <property type="project" value="InterPro"/>
</dbReference>
<dbReference type="GO" id="GO:0008710">
    <property type="term" value="F:8-amino-7-oxononanoate synthase activity"/>
    <property type="evidence" value="ECO:0007669"/>
    <property type="project" value="TreeGrafter"/>
</dbReference>